<keyword evidence="1" id="KW-0812">Transmembrane</keyword>
<keyword evidence="3" id="KW-1185">Reference proteome</keyword>
<evidence type="ECO:0008006" key="4">
    <source>
        <dbReference type="Google" id="ProtNLM"/>
    </source>
</evidence>
<accession>A0AAV7DDM5</accession>
<feature type="transmembrane region" description="Helical" evidence="1">
    <location>
        <begin position="13"/>
        <end position="33"/>
    </location>
</feature>
<evidence type="ECO:0000313" key="2">
    <source>
        <dbReference type="EMBL" id="KAG8595504.1"/>
    </source>
</evidence>
<organism evidence="2 3">
    <name type="scientific">Engystomops pustulosus</name>
    <name type="common">Tungara frog</name>
    <name type="synonym">Physalaemus pustulosus</name>
    <dbReference type="NCBI Taxonomy" id="76066"/>
    <lineage>
        <taxon>Eukaryota</taxon>
        <taxon>Metazoa</taxon>
        <taxon>Chordata</taxon>
        <taxon>Craniata</taxon>
        <taxon>Vertebrata</taxon>
        <taxon>Euteleostomi</taxon>
        <taxon>Amphibia</taxon>
        <taxon>Batrachia</taxon>
        <taxon>Anura</taxon>
        <taxon>Neobatrachia</taxon>
        <taxon>Hyloidea</taxon>
        <taxon>Leptodactylidae</taxon>
        <taxon>Leiuperinae</taxon>
        <taxon>Engystomops</taxon>
    </lineage>
</organism>
<evidence type="ECO:0000313" key="3">
    <source>
        <dbReference type="Proteomes" id="UP000824782"/>
    </source>
</evidence>
<comment type="caution">
    <text evidence="2">The sequence shown here is derived from an EMBL/GenBank/DDBJ whole genome shotgun (WGS) entry which is preliminary data.</text>
</comment>
<dbReference type="EMBL" id="WNYA01000001">
    <property type="protein sequence ID" value="KAG8595504.1"/>
    <property type="molecule type" value="Genomic_DNA"/>
</dbReference>
<keyword evidence="1" id="KW-1133">Transmembrane helix</keyword>
<gene>
    <name evidence="2" type="ORF">GDO81_001541</name>
</gene>
<name>A0AAV7DDM5_ENGPU</name>
<proteinExistence type="predicted"/>
<dbReference type="AlphaFoldDB" id="A0AAV7DDM5"/>
<sequence length="82" mass="9559">MQMQKHCLTLLRFLLNCNILIQSFASFLILHVSKHSREVFGSRKQFLHLALSKADLFSRMRVPAERLWVCLLAVQTMLPTCQ</sequence>
<dbReference type="Proteomes" id="UP000824782">
    <property type="component" value="Unassembled WGS sequence"/>
</dbReference>
<evidence type="ECO:0000256" key="1">
    <source>
        <dbReference type="SAM" id="Phobius"/>
    </source>
</evidence>
<reference evidence="2" key="1">
    <citation type="thesis" date="2020" institute="ProQuest LLC" country="789 East Eisenhower Parkway, Ann Arbor, MI, USA">
        <title>Comparative Genomics and Chromosome Evolution.</title>
        <authorList>
            <person name="Mudd A.B."/>
        </authorList>
    </citation>
    <scope>NUCLEOTIDE SEQUENCE</scope>
    <source>
        <strain evidence="2">237g6f4</strain>
        <tissue evidence="2">Blood</tissue>
    </source>
</reference>
<keyword evidence="1" id="KW-0472">Membrane</keyword>
<protein>
    <recommendedName>
        <fullName evidence="4">Secreted protein</fullName>
    </recommendedName>
</protein>